<evidence type="ECO:0000259" key="2">
    <source>
        <dbReference type="Pfam" id="PF14593"/>
    </source>
</evidence>
<dbReference type="InterPro" id="IPR033931">
    <property type="entry name" value="PDK1-typ_PH"/>
</dbReference>
<protein>
    <submittedName>
        <fullName evidence="3">3-phosphoinositide-dependent protein kinase 1</fullName>
    </submittedName>
</protein>
<dbReference type="FunFam" id="2.30.29.30:FF:001033">
    <property type="entry name" value="cAMP-dependent protein kinase catalytic subunit, putative"/>
    <property type="match status" value="1"/>
</dbReference>
<dbReference type="SUPFAM" id="SSF50729">
    <property type="entry name" value="PH domain-like"/>
    <property type="match status" value="1"/>
</dbReference>
<dbReference type="InterPro" id="IPR011993">
    <property type="entry name" value="PH-like_dom_sf"/>
</dbReference>
<dbReference type="EMBL" id="HBUF01186036">
    <property type="protein sequence ID" value="CAG6656761.1"/>
    <property type="molecule type" value="Transcribed_RNA"/>
</dbReference>
<dbReference type="Gene3D" id="2.30.29.30">
    <property type="entry name" value="Pleckstrin-homology domain (PH domain)/Phosphotyrosine-binding domain (PTB)"/>
    <property type="match status" value="1"/>
</dbReference>
<dbReference type="GO" id="GO:0016301">
    <property type="term" value="F:kinase activity"/>
    <property type="evidence" value="ECO:0007669"/>
    <property type="project" value="UniProtKB-KW"/>
</dbReference>
<feature type="region of interest" description="Disordered" evidence="1">
    <location>
        <begin position="92"/>
        <end position="115"/>
    </location>
</feature>
<proteinExistence type="predicted"/>
<organism evidence="3">
    <name type="scientific">Cacopsylla melanoneura</name>
    <dbReference type="NCBI Taxonomy" id="428564"/>
    <lineage>
        <taxon>Eukaryota</taxon>
        <taxon>Metazoa</taxon>
        <taxon>Ecdysozoa</taxon>
        <taxon>Arthropoda</taxon>
        <taxon>Hexapoda</taxon>
        <taxon>Insecta</taxon>
        <taxon>Pterygota</taxon>
        <taxon>Neoptera</taxon>
        <taxon>Paraneoptera</taxon>
        <taxon>Hemiptera</taxon>
        <taxon>Sternorrhyncha</taxon>
        <taxon>Psylloidea</taxon>
        <taxon>Psyllidae</taxon>
        <taxon>Psyllinae</taxon>
        <taxon>Cacopsylla</taxon>
    </lineage>
</organism>
<name>A0A8D8RUX1_9HEMI</name>
<evidence type="ECO:0000256" key="1">
    <source>
        <dbReference type="SAM" id="MobiDB-lite"/>
    </source>
</evidence>
<dbReference type="Pfam" id="PF14593">
    <property type="entry name" value="PH_3"/>
    <property type="match status" value="1"/>
</dbReference>
<keyword evidence="3" id="KW-0808">Transferase</keyword>
<feature type="compositionally biased region" description="Low complexity" evidence="1">
    <location>
        <begin position="99"/>
        <end position="115"/>
    </location>
</feature>
<sequence length="115" mass="13074">MKQGNVDKRKGLFSRRRTLMLTTGPHLYYVDPASMILKGEIPFSPEMRVEPKNFKIFFVHTPNRTYYLEDPEGYSLEWCKAIEEMRIHTYGGVTSDAESGSNGTTNGTTRTGSMT</sequence>
<accession>A0A8D8RUX1</accession>
<reference evidence="3" key="1">
    <citation type="submission" date="2021-05" db="EMBL/GenBank/DDBJ databases">
        <authorList>
            <person name="Alioto T."/>
            <person name="Alioto T."/>
            <person name="Gomez Garrido J."/>
        </authorList>
    </citation>
    <scope>NUCLEOTIDE SEQUENCE</scope>
</reference>
<feature type="domain" description="PDK1-type PH" evidence="2">
    <location>
        <begin position="1"/>
        <end position="88"/>
    </location>
</feature>
<dbReference type="AlphaFoldDB" id="A0A8D8RUX1"/>
<evidence type="ECO:0000313" key="3">
    <source>
        <dbReference type="EMBL" id="CAG6656761.1"/>
    </source>
</evidence>
<dbReference type="CDD" id="cd01262">
    <property type="entry name" value="PH_PDK1"/>
    <property type="match status" value="1"/>
</dbReference>
<keyword evidence="3" id="KW-0418">Kinase</keyword>